<evidence type="ECO:0000313" key="1">
    <source>
        <dbReference type="EMBL" id="KAJ1130466.1"/>
    </source>
</evidence>
<gene>
    <name evidence="1" type="ORF">NDU88_008818</name>
</gene>
<keyword evidence="2" id="KW-1185">Reference proteome</keyword>
<dbReference type="AlphaFoldDB" id="A0AAV7PSP4"/>
<dbReference type="EMBL" id="JANPWB010000011">
    <property type="protein sequence ID" value="KAJ1130466.1"/>
    <property type="molecule type" value="Genomic_DNA"/>
</dbReference>
<proteinExistence type="predicted"/>
<name>A0AAV7PSP4_PLEWA</name>
<organism evidence="1 2">
    <name type="scientific">Pleurodeles waltl</name>
    <name type="common">Iberian ribbed newt</name>
    <dbReference type="NCBI Taxonomy" id="8319"/>
    <lineage>
        <taxon>Eukaryota</taxon>
        <taxon>Metazoa</taxon>
        <taxon>Chordata</taxon>
        <taxon>Craniata</taxon>
        <taxon>Vertebrata</taxon>
        <taxon>Euteleostomi</taxon>
        <taxon>Amphibia</taxon>
        <taxon>Batrachia</taxon>
        <taxon>Caudata</taxon>
        <taxon>Salamandroidea</taxon>
        <taxon>Salamandridae</taxon>
        <taxon>Pleurodelinae</taxon>
        <taxon>Pleurodeles</taxon>
    </lineage>
</organism>
<protein>
    <submittedName>
        <fullName evidence="1">Uncharacterized protein</fullName>
    </submittedName>
</protein>
<sequence>MPSAYSDIMEMMQQKPFRTAELIGNGAGEEKYGTVWHSNTSSLGEIQTITSSRPARNGKAGVRKLCEQSGRKRIVKLLG</sequence>
<reference evidence="1" key="1">
    <citation type="journal article" date="2022" name="bioRxiv">
        <title>Sequencing and chromosome-scale assembly of the giantPleurodeles waltlgenome.</title>
        <authorList>
            <person name="Brown T."/>
            <person name="Elewa A."/>
            <person name="Iarovenko S."/>
            <person name="Subramanian E."/>
            <person name="Araus A.J."/>
            <person name="Petzold A."/>
            <person name="Susuki M."/>
            <person name="Suzuki K.-i.T."/>
            <person name="Hayashi T."/>
            <person name="Toyoda A."/>
            <person name="Oliveira C."/>
            <person name="Osipova E."/>
            <person name="Leigh N.D."/>
            <person name="Simon A."/>
            <person name="Yun M.H."/>
        </authorList>
    </citation>
    <scope>NUCLEOTIDE SEQUENCE</scope>
    <source>
        <strain evidence="1">20211129_DDA</strain>
        <tissue evidence="1">Liver</tissue>
    </source>
</reference>
<evidence type="ECO:0000313" key="2">
    <source>
        <dbReference type="Proteomes" id="UP001066276"/>
    </source>
</evidence>
<comment type="caution">
    <text evidence="1">The sequence shown here is derived from an EMBL/GenBank/DDBJ whole genome shotgun (WGS) entry which is preliminary data.</text>
</comment>
<accession>A0AAV7PSP4</accession>
<dbReference type="Proteomes" id="UP001066276">
    <property type="component" value="Chromosome 7"/>
</dbReference>